<proteinExistence type="predicted"/>
<sequence>MVSSNPLLAGGLTLRKFRGTVLNDLWPELMFFTGIGAMVTCVSKFTDTKLAFNPQLLTVLGTVLGLVISFRTTSAYDRYWEAMGYYLPQCMF</sequence>
<dbReference type="Proteomes" id="UP000012065">
    <property type="component" value="Unassembled WGS sequence"/>
</dbReference>
<keyword evidence="6" id="KW-0406">Ion transport</keyword>
<dbReference type="PANTHER" id="PTHR33281">
    <property type="entry name" value="UPF0187 PROTEIN YNEE"/>
    <property type="match status" value="1"/>
</dbReference>
<dbReference type="EMBL" id="CAOJ01001018">
    <property type="protein sequence ID" value="CCO26773.1"/>
    <property type="molecule type" value="Genomic_DNA"/>
</dbReference>
<comment type="subcellular location">
    <subcellularLocation>
        <location evidence="1">Cell membrane</location>
        <topology evidence="1">Multi-pass membrane protein</topology>
    </subcellularLocation>
</comment>
<dbReference type="InterPro" id="IPR044669">
    <property type="entry name" value="YneE/VCCN1/2-like"/>
</dbReference>
<evidence type="ECO:0000256" key="7">
    <source>
        <dbReference type="ARBA" id="ARBA00023136"/>
    </source>
</evidence>
<evidence type="ECO:0000256" key="6">
    <source>
        <dbReference type="ARBA" id="ARBA00023065"/>
    </source>
</evidence>
<keyword evidence="3" id="KW-1003">Cell membrane</keyword>
<evidence type="ECO:0000313" key="10">
    <source>
        <dbReference type="Proteomes" id="UP000012065"/>
    </source>
</evidence>
<evidence type="ECO:0000313" key="9">
    <source>
        <dbReference type="EMBL" id="CCO26773.1"/>
    </source>
</evidence>
<organism evidence="9 10">
    <name type="scientific">Thanatephorus cucumeris (strain AG1-IB / isolate 7/3/14)</name>
    <name type="common">Lettuce bottom rot fungus</name>
    <name type="synonym">Rhizoctonia solani</name>
    <dbReference type="NCBI Taxonomy" id="1108050"/>
    <lineage>
        <taxon>Eukaryota</taxon>
        <taxon>Fungi</taxon>
        <taxon>Dikarya</taxon>
        <taxon>Basidiomycota</taxon>
        <taxon>Agaricomycotina</taxon>
        <taxon>Agaricomycetes</taxon>
        <taxon>Cantharellales</taxon>
        <taxon>Ceratobasidiaceae</taxon>
        <taxon>Rhizoctonia</taxon>
        <taxon>Rhizoctonia solani AG-1</taxon>
    </lineage>
</organism>
<accession>M5BI88</accession>
<evidence type="ECO:0000256" key="5">
    <source>
        <dbReference type="ARBA" id="ARBA00022989"/>
    </source>
</evidence>
<evidence type="ECO:0000256" key="3">
    <source>
        <dbReference type="ARBA" id="ARBA00022475"/>
    </source>
</evidence>
<gene>
    <name evidence="9" type="ORF">BN14_00804</name>
</gene>
<evidence type="ECO:0000256" key="2">
    <source>
        <dbReference type="ARBA" id="ARBA00022448"/>
    </source>
</evidence>
<keyword evidence="2" id="KW-0813">Transport</keyword>
<evidence type="ECO:0000256" key="4">
    <source>
        <dbReference type="ARBA" id="ARBA00022692"/>
    </source>
</evidence>
<keyword evidence="7 8" id="KW-0472">Membrane</keyword>
<dbReference type="HOGENOM" id="CLU_2590159_0_0_1"/>
<evidence type="ECO:0000256" key="1">
    <source>
        <dbReference type="ARBA" id="ARBA00004651"/>
    </source>
</evidence>
<keyword evidence="5 8" id="KW-1133">Transmembrane helix</keyword>
<protein>
    <submittedName>
        <fullName evidence="9">Uncharacterized protein</fullName>
    </submittedName>
</protein>
<dbReference type="AlphaFoldDB" id="M5BI88"/>
<comment type="caution">
    <text evidence="9">The sequence shown here is derived from an EMBL/GenBank/DDBJ whole genome shotgun (WGS) entry which is preliminary data.</text>
</comment>
<dbReference type="GO" id="GO:0005254">
    <property type="term" value="F:chloride channel activity"/>
    <property type="evidence" value="ECO:0007669"/>
    <property type="project" value="InterPro"/>
</dbReference>
<dbReference type="GO" id="GO:0005886">
    <property type="term" value="C:plasma membrane"/>
    <property type="evidence" value="ECO:0007669"/>
    <property type="project" value="UniProtKB-SubCell"/>
</dbReference>
<dbReference type="Pfam" id="PF25539">
    <property type="entry name" value="Bestrophin_2"/>
    <property type="match status" value="1"/>
</dbReference>
<dbReference type="PANTHER" id="PTHR33281:SF19">
    <property type="entry name" value="VOLTAGE-DEPENDENT ANION CHANNEL-FORMING PROTEIN YNEE"/>
    <property type="match status" value="1"/>
</dbReference>
<evidence type="ECO:0000256" key="8">
    <source>
        <dbReference type="SAM" id="Phobius"/>
    </source>
</evidence>
<feature type="transmembrane region" description="Helical" evidence="8">
    <location>
        <begin position="51"/>
        <end position="70"/>
    </location>
</feature>
<keyword evidence="4 8" id="KW-0812">Transmembrane</keyword>
<name>M5BI88_THACB</name>
<reference evidence="9 10" key="1">
    <citation type="journal article" date="2013" name="J. Biotechnol.">
        <title>Establishment and interpretation of the genome sequence of the phytopathogenic fungus Rhizoctonia solani AG1-IB isolate 7/3/14.</title>
        <authorList>
            <person name="Wibberg D.W."/>
            <person name="Jelonek L.J."/>
            <person name="Rupp O.R."/>
            <person name="Hennig M.H."/>
            <person name="Eikmeyer F.E."/>
            <person name="Goesmann A.G."/>
            <person name="Hartmann A.H."/>
            <person name="Borriss R.B."/>
            <person name="Grosch R.G."/>
            <person name="Puehler A.P."/>
            <person name="Schlueter A.S."/>
        </authorList>
    </citation>
    <scope>NUCLEOTIDE SEQUENCE [LARGE SCALE GENOMIC DNA]</scope>
    <source>
        <strain evidence="10">AG1-IB / isolate 7/3/14</strain>
    </source>
</reference>